<dbReference type="InterPro" id="IPR010315">
    <property type="entry name" value="DUF915_hydro-like"/>
</dbReference>
<dbReference type="RefSeq" id="WP_343053831.1">
    <property type="nucleotide sequence ID" value="NZ_BAABHP010000004.1"/>
</dbReference>
<keyword evidence="1" id="KW-1133">Transmembrane helix</keyword>
<organism evidence="2 3">
    <name type="scientific">Actinomycetospora corticicola</name>
    <dbReference type="NCBI Taxonomy" id="663602"/>
    <lineage>
        <taxon>Bacteria</taxon>
        <taxon>Bacillati</taxon>
        <taxon>Actinomycetota</taxon>
        <taxon>Actinomycetes</taxon>
        <taxon>Pseudonocardiales</taxon>
        <taxon>Pseudonocardiaceae</taxon>
        <taxon>Actinomycetospora</taxon>
    </lineage>
</organism>
<feature type="transmembrane region" description="Helical" evidence="1">
    <location>
        <begin position="20"/>
        <end position="40"/>
    </location>
</feature>
<keyword evidence="3" id="KW-1185">Reference proteome</keyword>
<comment type="caution">
    <text evidence="2">The sequence shown here is derived from an EMBL/GenBank/DDBJ whole genome shotgun (WGS) entry which is preliminary data.</text>
</comment>
<sequence length="284" mass="28984">MTRWPQRAPLGGLAPRRRLFVLVMAGIVLAVAVLVGVSVAREYAVPPQADPAVMGPVVLVPGYGGNTDALQALALRLRVVGRPAVVVDLPDGGTGDFAAQAAAIDDTVRDLIRHDDATSVDLIGYSAGGVASWLYLQTGTTAPAIRRVVTLGSPLQGAELAAAGGALVPGACPRACQQLAPGSALLARLAAAPRPDIPWLSLWTDQDDTVTPPASSALPGIRSIRLQAVCDGILIGHGQLPTAGLAIGLTLRALGTRSLPVAVPGDCSRLQAEGVGRPVLVGTR</sequence>
<accession>A0A7Y9J4R3</accession>
<dbReference type="InterPro" id="IPR029058">
    <property type="entry name" value="AB_hydrolase_fold"/>
</dbReference>
<evidence type="ECO:0000256" key="1">
    <source>
        <dbReference type="SAM" id="Phobius"/>
    </source>
</evidence>
<evidence type="ECO:0000313" key="2">
    <source>
        <dbReference type="EMBL" id="NYD35305.1"/>
    </source>
</evidence>
<dbReference type="EMBL" id="JACCBN010000001">
    <property type="protein sequence ID" value="NYD35305.1"/>
    <property type="molecule type" value="Genomic_DNA"/>
</dbReference>
<name>A0A7Y9J4R3_9PSEU</name>
<keyword evidence="1" id="KW-0812">Transmembrane</keyword>
<reference evidence="2 3" key="1">
    <citation type="submission" date="2020-07" db="EMBL/GenBank/DDBJ databases">
        <title>Sequencing the genomes of 1000 actinobacteria strains.</title>
        <authorList>
            <person name="Klenk H.-P."/>
        </authorList>
    </citation>
    <scope>NUCLEOTIDE SEQUENCE [LARGE SCALE GENOMIC DNA]</scope>
    <source>
        <strain evidence="2 3">DSM 45772</strain>
    </source>
</reference>
<dbReference type="AlphaFoldDB" id="A0A7Y9J4R3"/>
<dbReference type="Pfam" id="PF06028">
    <property type="entry name" value="DUF915"/>
    <property type="match status" value="1"/>
</dbReference>
<dbReference type="Proteomes" id="UP000535890">
    <property type="component" value="Unassembled WGS sequence"/>
</dbReference>
<evidence type="ECO:0000313" key="3">
    <source>
        <dbReference type="Proteomes" id="UP000535890"/>
    </source>
</evidence>
<proteinExistence type="predicted"/>
<dbReference type="SUPFAM" id="SSF53474">
    <property type="entry name" value="alpha/beta-Hydrolases"/>
    <property type="match status" value="1"/>
</dbReference>
<dbReference type="Gene3D" id="3.40.50.1820">
    <property type="entry name" value="alpha/beta hydrolase"/>
    <property type="match status" value="1"/>
</dbReference>
<gene>
    <name evidence="2" type="ORF">BJ983_001407</name>
</gene>
<protein>
    <submittedName>
        <fullName evidence="2">Pimeloyl-ACP methyl ester carboxylesterase</fullName>
    </submittedName>
</protein>
<keyword evidence="1" id="KW-0472">Membrane</keyword>